<dbReference type="Gene3D" id="2.60.40.10">
    <property type="entry name" value="Immunoglobulins"/>
    <property type="match status" value="1"/>
</dbReference>
<accession>A0ABX2E648</accession>
<dbReference type="InterPro" id="IPR024361">
    <property type="entry name" value="BACON"/>
</dbReference>
<dbReference type="NCBIfam" id="TIGR04183">
    <property type="entry name" value="Por_Secre_tail"/>
    <property type="match status" value="1"/>
</dbReference>
<feature type="domain" description="BACON" evidence="3">
    <location>
        <begin position="552"/>
        <end position="611"/>
    </location>
</feature>
<feature type="signal peptide" evidence="2">
    <location>
        <begin position="1"/>
        <end position="27"/>
    </location>
</feature>
<dbReference type="EMBL" id="JABRWQ010000005">
    <property type="protein sequence ID" value="NRD23969.1"/>
    <property type="molecule type" value="Genomic_DNA"/>
</dbReference>
<dbReference type="Gene3D" id="2.60.120.260">
    <property type="entry name" value="Galactose-binding domain-like"/>
    <property type="match status" value="1"/>
</dbReference>
<evidence type="ECO:0000256" key="1">
    <source>
        <dbReference type="ARBA" id="ARBA00022729"/>
    </source>
</evidence>
<sequence>MKTFYTFKRHAVFALSFLLLSTISIYSQTTYNVANLDDIDALEDLFETLAAGDTVILADGVYNTDERIKFSPTTGTAAMPITFRAQTPGGVKFTGGLNMSIGGDYVVIDGFHWQGGYGSSKVIEFRDGEDYANHSTMQNCAMDGLGIDPDDIEAGTSVKHNWVMLYGNYNTVINCSFMNKVSSGNMILVELAYNAYPPVGDGEPEINTSCDIVGHTISNNYFYNYEKIDASLTNAGDSETIRIGTSSYQNVDSNTIVSNNYFVEADGENEIITNKSKNNSYINNTFRRCRGSLVLRHGSNATVEGNYFLGENVDGTGGVRIVDSEHTITNNYIQDCITVVDQAKWNNGITFLGGSANNSVPCTSDNTSSDYQKVENITLSNNTIINTNAPLFYNTDKGSTDPTGTVANNLIYFTTGNANITDVISGDTPTSYADLGTTLNYLGNVYTGSALGATNAGFSQENDIVATLNGEIYTFSGTGSTGKGADMGVYSPTTDDMVGYGIGACFLDNLGSNITDGNCTIVVPESLTISSLPLLDSESNSYDVFVYANVGWTAMPNDTWISLDINSGTGDATVSVTVTDNIETSSRTGTITFTQNPGGDNIIRTLTVTQEGADLTDLYDLINTGIEGEDPVFVHSFSKEEVNGIDKFNYATNTLDKDNSSVWAADDGAILPGDYKGDGEYIIYDLGSIYNLDLVQFSTTSKPDAFGFQVLVSTTGTDEADFSMILPTTGDLILTATNTTDFNLYEVDASARYVKLLGYGRFNSAGDSRESVWSAVGEIEFFGTQSLSIADDEFVKNISIYPVPTSDILTIKVLNDTEIENAKIYSVTGKLVLDTKTKLTNSEFSIDLSNLENGTYIISLTNTKGFKASKFIVVSN</sequence>
<dbReference type="InterPro" id="IPR008979">
    <property type="entry name" value="Galactose-bd-like_sf"/>
</dbReference>
<proteinExistence type="predicted"/>
<dbReference type="CDD" id="cd14251">
    <property type="entry name" value="PL-6"/>
    <property type="match status" value="1"/>
</dbReference>
<dbReference type="InterPro" id="IPR026444">
    <property type="entry name" value="Secre_tail"/>
</dbReference>
<protein>
    <submittedName>
        <fullName evidence="5">T9SS type A sorting domain-containing protein</fullName>
    </submittedName>
</protein>
<organism evidence="5 6">
    <name type="scientific">Winogradskyella litoriviva</name>
    <dbReference type="NCBI Taxonomy" id="1220182"/>
    <lineage>
        <taxon>Bacteria</taxon>
        <taxon>Pseudomonadati</taxon>
        <taxon>Bacteroidota</taxon>
        <taxon>Flavobacteriia</taxon>
        <taxon>Flavobacteriales</taxon>
        <taxon>Flavobacteriaceae</taxon>
        <taxon>Winogradskyella</taxon>
    </lineage>
</organism>
<dbReference type="InterPro" id="IPR039513">
    <property type="entry name" value="PL-6"/>
</dbReference>
<dbReference type="Pfam" id="PF18962">
    <property type="entry name" value="Por_Secre_tail"/>
    <property type="match status" value="1"/>
</dbReference>
<gene>
    <name evidence="5" type="ORF">HNV10_11985</name>
</gene>
<evidence type="ECO:0000259" key="3">
    <source>
        <dbReference type="Pfam" id="PF13004"/>
    </source>
</evidence>
<dbReference type="Gene3D" id="2.160.20.10">
    <property type="entry name" value="Single-stranded right-handed beta-helix, Pectin lyase-like"/>
    <property type="match status" value="1"/>
</dbReference>
<dbReference type="InterPro" id="IPR012334">
    <property type="entry name" value="Pectin_lyas_fold"/>
</dbReference>
<keyword evidence="1 2" id="KW-0732">Signal</keyword>
<dbReference type="InterPro" id="IPR011050">
    <property type="entry name" value="Pectin_lyase_fold/virulence"/>
</dbReference>
<evidence type="ECO:0000259" key="4">
    <source>
        <dbReference type="Pfam" id="PF18962"/>
    </source>
</evidence>
<reference evidence="5 6" key="1">
    <citation type="journal article" date="2015" name="Int. J. Syst. Evol. Microbiol.">
        <title>Winogradskyella litoriviva sp. nov., isolated from coastal seawater.</title>
        <authorList>
            <person name="Nedashkovskaya O.I."/>
            <person name="Kukhlevskiy A.D."/>
            <person name="Zhukova N.V."/>
            <person name="Kim S.J."/>
            <person name="Rhee S.K."/>
            <person name="Mikhailov V.V."/>
        </authorList>
    </citation>
    <scope>NUCLEOTIDE SEQUENCE [LARGE SCALE GENOMIC DNA]</scope>
    <source>
        <strain evidence="5 6">KMM6491</strain>
    </source>
</reference>
<dbReference type="RefSeq" id="WP_173301626.1">
    <property type="nucleotide sequence ID" value="NZ_JABRWQ010000005.1"/>
</dbReference>
<dbReference type="Pfam" id="PF13004">
    <property type="entry name" value="BACON"/>
    <property type="match status" value="1"/>
</dbReference>
<dbReference type="Proteomes" id="UP000805085">
    <property type="component" value="Unassembled WGS sequence"/>
</dbReference>
<evidence type="ECO:0000313" key="6">
    <source>
        <dbReference type="Proteomes" id="UP000805085"/>
    </source>
</evidence>
<feature type="chain" id="PRO_5045854314" evidence="2">
    <location>
        <begin position="28"/>
        <end position="876"/>
    </location>
</feature>
<dbReference type="InterPro" id="IPR013783">
    <property type="entry name" value="Ig-like_fold"/>
</dbReference>
<dbReference type="InterPro" id="IPR006626">
    <property type="entry name" value="PbH1"/>
</dbReference>
<dbReference type="SUPFAM" id="SSF51126">
    <property type="entry name" value="Pectin lyase-like"/>
    <property type="match status" value="1"/>
</dbReference>
<dbReference type="Pfam" id="PF14592">
    <property type="entry name" value="Chondroitinas_B"/>
    <property type="match status" value="1"/>
</dbReference>
<comment type="caution">
    <text evidence="5">The sequence shown here is derived from an EMBL/GenBank/DDBJ whole genome shotgun (WGS) entry which is preliminary data.</text>
</comment>
<evidence type="ECO:0000256" key="2">
    <source>
        <dbReference type="SAM" id="SignalP"/>
    </source>
</evidence>
<evidence type="ECO:0000313" key="5">
    <source>
        <dbReference type="EMBL" id="NRD23969.1"/>
    </source>
</evidence>
<dbReference type="SMART" id="SM00710">
    <property type="entry name" value="PbH1"/>
    <property type="match status" value="6"/>
</dbReference>
<dbReference type="CDD" id="cd14948">
    <property type="entry name" value="BACON"/>
    <property type="match status" value="1"/>
</dbReference>
<dbReference type="SUPFAM" id="SSF49785">
    <property type="entry name" value="Galactose-binding domain-like"/>
    <property type="match status" value="1"/>
</dbReference>
<name>A0ABX2E648_9FLAO</name>
<keyword evidence="6" id="KW-1185">Reference proteome</keyword>
<feature type="domain" description="Secretion system C-terminal sorting" evidence="4">
    <location>
        <begin position="800"/>
        <end position="873"/>
    </location>
</feature>